<protein>
    <submittedName>
        <fullName evidence="2">ATPase</fullName>
    </submittedName>
</protein>
<dbReference type="OrthoDB" id="9780149at2"/>
<name>A0A7U8GR30_NEPCE</name>
<dbReference type="EMBL" id="AAOW01000028">
    <property type="protein sequence ID" value="EAR59921.1"/>
    <property type="molecule type" value="Genomic_DNA"/>
</dbReference>
<dbReference type="SUPFAM" id="SSF52540">
    <property type="entry name" value="P-loop containing nucleoside triphosphate hydrolases"/>
    <property type="match status" value="1"/>
</dbReference>
<accession>A0A7U8GR30</accession>
<dbReference type="InterPro" id="IPR049945">
    <property type="entry name" value="AAA_22"/>
</dbReference>
<dbReference type="Proteomes" id="UP000002171">
    <property type="component" value="Unassembled WGS sequence"/>
</dbReference>
<dbReference type="AlphaFoldDB" id="A0A7U8GR30"/>
<dbReference type="Gene3D" id="3.40.50.300">
    <property type="entry name" value="P-loop containing nucleotide triphosphate hydrolases"/>
    <property type="match status" value="1"/>
</dbReference>
<evidence type="ECO:0000313" key="2">
    <source>
        <dbReference type="EMBL" id="EAR59921.1"/>
    </source>
</evidence>
<reference evidence="2 3" key="1">
    <citation type="submission" date="2006-02" db="EMBL/GenBank/DDBJ databases">
        <authorList>
            <person name="Pinhassi J."/>
            <person name="Pedros-Alio C."/>
            <person name="Ferriera S."/>
            <person name="Johnson J."/>
            <person name="Kravitz S."/>
            <person name="Halpern A."/>
            <person name="Remington K."/>
            <person name="Beeson K."/>
            <person name="Tran B."/>
            <person name="Rogers Y.-H."/>
            <person name="Friedman R."/>
            <person name="Venter J.C."/>
        </authorList>
    </citation>
    <scope>NUCLEOTIDE SEQUENCE [LARGE SCALE GENOMIC DNA]</scope>
    <source>
        <strain evidence="2 3">MED92</strain>
    </source>
</reference>
<dbReference type="InterPro" id="IPR027417">
    <property type="entry name" value="P-loop_NTPase"/>
</dbReference>
<gene>
    <name evidence="2" type="ORF">MED92_15960</name>
</gene>
<dbReference type="Pfam" id="PF13401">
    <property type="entry name" value="AAA_22"/>
    <property type="match status" value="1"/>
</dbReference>
<dbReference type="GO" id="GO:0016887">
    <property type="term" value="F:ATP hydrolysis activity"/>
    <property type="evidence" value="ECO:0007669"/>
    <property type="project" value="InterPro"/>
</dbReference>
<dbReference type="RefSeq" id="WP_007020857.1">
    <property type="nucleotide sequence ID" value="NZ_CH724125.1"/>
</dbReference>
<dbReference type="PANTHER" id="PTHR35894:SF1">
    <property type="entry name" value="PHOSPHORIBULOKINASE _ URIDINE KINASE FAMILY"/>
    <property type="match status" value="1"/>
</dbReference>
<dbReference type="SMART" id="SM00382">
    <property type="entry name" value="AAA"/>
    <property type="match status" value="1"/>
</dbReference>
<proteinExistence type="predicted"/>
<organism evidence="2 3">
    <name type="scientific">Neptuniibacter caesariensis</name>
    <dbReference type="NCBI Taxonomy" id="207954"/>
    <lineage>
        <taxon>Bacteria</taxon>
        <taxon>Pseudomonadati</taxon>
        <taxon>Pseudomonadota</taxon>
        <taxon>Gammaproteobacteria</taxon>
        <taxon>Oceanospirillales</taxon>
        <taxon>Oceanospirillaceae</taxon>
        <taxon>Neptuniibacter</taxon>
    </lineage>
</organism>
<evidence type="ECO:0000313" key="3">
    <source>
        <dbReference type="Proteomes" id="UP000002171"/>
    </source>
</evidence>
<feature type="domain" description="AAA+ ATPase" evidence="1">
    <location>
        <begin position="42"/>
        <end position="195"/>
    </location>
</feature>
<dbReference type="InterPro" id="IPR003593">
    <property type="entry name" value="AAA+_ATPase"/>
</dbReference>
<sequence length="302" mass="33500">MYEAFYGFKEKPFTLQTNPGLLYMGGVHTAAYSMLEYGLLNQAGFTVITGEIGCGKTTLLARVLEGIGSRQVLGCINHTHENMGDLLPWVLHAFGLDYSAESQIKQYDIFKNFLIKSKRKGHTVILVVDEAQNLSLSLLEELRTLSNVNFGADQLLQIILVGQPELRDKLKHPNLRQFVQRIAVDYHIPSLDRGETAKYIEHRLKAVGRSEPLFTVKALGMINYLSDGVPRVINVICDTVLSYGFADGKQEIDERYIVSVIKDRAEGGLLALGFEPKKKGASKLPSQNSILGSERLDALTSA</sequence>
<dbReference type="InterPro" id="IPR052026">
    <property type="entry name" value="ExeA_AAA_ATPase_DNA-bind"/>
</dbReference>
<comment type="caution">
    <text evidence="2">The sequence shown here is derived from an EMBL/GenBank/DDBJ whole genome shotgun (WGS) entry which is preliminary data.</text>
</comment>
<keyword evidence="3" id="KW-1185">Reference proteome</keyword>
<evidence type="ECO:0000259" key="1">
    <source>
        <dbReference type="SMART" id="SM00382"/>
    </source>
</evidence>
<dbReference type="PANTHER" id="PTHR35894">
    <property type="entry name" value="GENERAL SECRETION PATHWAY PROTEIN A-RELATED"/>
    <property type="match status" value="1"/>
</dbReference>